<dbReference type="Gene3D" id="3.40.50.1980">
    <property type="entry name" value="Nitrogenase molybdenum iron protein domain"/>
    <property type="match status" value="2"/>
</dbReference>
<organism evidence="2 3">
    <name type="scientific">Aliidiomarina minuta</name>
    <dbReference type="NCBI Taxonomy" id="880057"/>
    <lineage>
        <taxon>Bacteria</taxon>
        <taxon>Pseudomonadati</taxon>
        <taxon>Pseudomonadota</taxon>
        <taxon>Gammaproteobacteria</taxon>
        <taxon>Alteromonadales</taxon>
        <taxon>Idiomarinaceae</taxon>
        <taxon>Aliidiomarina</taxon>
    </lineage>
</organism>
<evidence type="ECO:0000313" key="3">
    <source>
        <dbReference type="Proteomes" id="UP000288293"/>
    </source>
</evidence>
<accession>A0A432W4M7</accession>
<dbReference type="Proteomes" id="UP000288293">
    <property type="component" value="Unassembled WGS sequence"/>
</dbReference>
<dbReference type="AlphaFoldDB" id="A0A432W4M7"/>
<dbReference type="OrthoDB" id="9797736at2"/>
<dbReference type="RefSeq" id="WP_126804061.1">
    <property type="nucleotide sequence ID" value="NZ_PIPL01000002.1"/>
</dbReference>
<evidence type="ECO:0000259" key="1">
    <source>
        <dbReference type="PROSITE" id="PS50983"/>
    </source>
</evidence>
<keyword evidence="3" id="KW-1185">Reference proteome</keyword>
<dbReference type="InterPro" id="IPR050902">
    <property type="entry name" value="ABC_Transporter_SBP"/>
</dbReference>
<comment type="caution">
    <text evidence="2">The sequence shown here is derived from an EMBL/GenBank/DDBJ whole genome shotgun (WGS) entry which is preliminary data.</text>
</comment>
<name>A0A432W4M7_9GAMM</name>
<reference evidence="2 3" key="1">
    <citation type="journal article" date="2011" name="Front. Microbiol.">
        <title>Genomic signatures of strain selection and enhancement in Bacillus atrophaeus var. globigii, a historical biowarfare simulant.</title>
        <authorList>
            <person name="Gibbons H.S."/>
            <person name="Broomall S.M."/>
            <person name="McNew L.A."/>
            <person name="Daligault H."/>
            <person name="Chapman C."/>
            <person name="Bruce D."/>
            <person name="Karavis M."/>
            <person name="Krepps M."/>
            <person name="McGregor P.A."/>
            <person name="Hong C."/>
            <person name="Park K.H."/>
            <person name="Akmal A."/>
            <person name="Feldman A."/>
            <person name="Lin J.S."/>
            <person name="Chang W.E."/>
            <person name="Higgs B.W."/>
            <person name="Demirev P."/>
            <person name="Lindquist J."/>
            <person name="Liem A."/>
            <person name="Fochler E."/>
            <person name="Read T.D."/>
            <person name="Tapia R."/>
            <person name="Johnson S."/>
            <person name="Bishop-Lilly K.A."/>
            <person name="Detter C."/>
            <person name="Han C."/>
            <person name="Sozhamannan S."/>
            <person name="Rosenzweig C.N."/>
            <person name="Skowronski E.W."/>
        </authorList>
    </citation>
    <scope>NUCLEOTIDE SEQUENCE [LARGE SCALE GENOMIC DNA]</scope>
    <source>
        <strain evidence="2 3">MLST1</strain>
    </source>
</reference>
<dbReference type="PROSITE" id="PS50983">
    <property type="entry name" value="FE_B12_PBP"/>
    <property type="match status" value="1"/>
</dbReference>
<feature type="domain" description="Fe/B12 periplasmic-binding" evidence="1">
    <location>
        <begin position="27"/>
        <end position="286"/>
    </location>
</feature>
<sequence length="288" mass="30498">MKLISYLFAATLVIVYLLVPAQAQTPRIVVTGGSLTDVVFAVGGEAQVVAVDSSSLSPAEAQQKPVVGYYRDLSAEGVLSVSPTHVWALEGTGSDQTLRQIARTGVTVEHFAKPESVADLIALVERVGAELGREGEAQQVVASIEKDLMNVAALTTNESTTDNTSSLRALFVLQASDRGIVAAGRNTVPALLFSYAQVANLIEHDGYKPVSTEYLAVSQPDFLVAPSHVVEAAGGREQFCAQSSLRLLHAARDCQLLVLDSMLALGMTTRIADAIQQVYTYAHASPSA</sequence>
<dbReference type="EMBL" id="PIPL01000002">
    <property type="protein sequence ID" value="RUO24357.1"/>
    <property type="molecule type" value="Genomic_DNA"/>
</dbReference>
<dbReference type="PANTHER" id="PTHR30535:SF4">
    <property type="entry name" value="HEMIN-BINDING PERIPLASMIC PROTEIN HMUT"/>
    <property type="match status" value="1"/>
</dbReference>
<gene>
    <name evidence="2" type="ORF">CWE09_10810</name>
</gene>
<dbReference type="PANTHER" id="PTHR30535">
    <property type="entry name" value="VITAMIN B12-BINDING PROTEIN"/>
    <property type="match status" value="1"/>
</dbReference>
<dbReference type="InterPro" id="IPR002491">
    <property type="entry name" value="ABC_transptr_periplasmic_BD"/>
</dbReference>
<dbReference type="Pfam" id="PF01497">
    <property type="entry name" value="Peripla_BP_2"/>
    <property type="match status" value="1"/>
</dbReference>
<proteinExistence type="predicted"/>
<evidence type="ECO:0000313" key="2">
    <source>
        <dbReference type="EMBL" id="RUO24357.1"/>
    </source>
</evidence>
<protein>
    <submittedName>
        <fullName evidence="2">Hemin ABC transporter substrate-binding protein</fullName>
    </submittedName>
</protein>
<dbReference type="SUPFAM" id="SSF53807">
    <property type="entry name" value="Helical backbone' metal receptor"/>
    <property type="match status" value="1"/>
</dbReference>